<evidence type="ECO:0000313" key="1">
    <source>
        <dbReference type="EMBL" id="GAC66508.1"/>
    </source>
</evidence>
<dbReference type="Pfam" id="PF10012">
    <property type="entry name" value="DUF2255"/>
    <property type="match status" value="1"/>
</dbReference>
<evidence type="ECO:0008006" key="3">
    <source>
        <dbReference type="Google" id="ProtNLM"/>
    </source>
</evidence>
<dbReference type="AlphaFoldDB" id="M0QD21"/>
<comment type="caution">
    <text evidence="1">The sequence shown here is derived from an EMBL/GenBank/DDBJ whole genome shotgun (WGS) entry which is preliminary data.</text>
</comment>
<dbReference type="RefSeq" id="WP_007616788.1">
    <property type="nucleotide sequence ID" value="NZ_BANX01000002.1"/>
</dbReference>
<name>M0QD21_9ACTN</name>
<gene>
    <name evidence="1" type="ORF">GS4_02_02190</name>
</gene>
<sequence length="127" mass="13942">MSWTPEELAAIDAARELEIAVPRADDSVRPWTPIWAVCADSEVYVRTWYRRETGWFGDAVRGERARVRVPGVEVGVRIEDIGAGTTELRDAVDDAYRAKYGDGGSTSRMVGDDAAAATLRLVRVSGQ</sequence>
<evidence type="ECO:0000313" key="2">
    <source>
        <dbReference type="Proteomes" id="UP000011666"/>
    </source>
</evidence>
<organism evidence="1 2">
    <name type="scientific">Gordonia soli NBRC 108243</name>
    <dbReference type="NCBI Taxonomy" id="1223545"/>
    <lineage>
        <taxon>Bacteria</taxon>
        <taxon>Bacillati</taxon>
        <taxon>Actinomycetota</taxon>
        <taxon>Actinomycetes</taxon>
        <taxon>Mycobacteriales</taxon>
        <taxon>Gordoniaceae</taxon>
        <taxon>Gordonia</taxon>
    </lineage>
</organism>
<dbReference type="eggNOG" id="COG4334">
    <property type="taxonomic scope" value="Bacteria"/>
</dbReference>
<proteinExistence type="predicted"/>
<protein>
    <recommendedName>
        <fullName evidence="3">DUF2255 family protein</fullName>
    </recommendedName>
</protein>
<dbReference type="Proteomes" id="UP000011666">
    <property type="component" value="Unassembled WGS sequence"/>
</dbReference>
<dbReference type="OrthoDB" id="162563at2"/>
<reference evidence="1 2" key="1">
    <citation type="submission" date="2013-01" db="EMBL/GenBank/DDBJ databases">
        <title>Whole genome shotgun sequence of Gordonia soli NBRC 108243.</title>
        <authorList>
            <person name="Isaki-Nakamura S."/>
            <person name="Hosoyama A."/>
            <person name="Tsuchikane K."/>
            <person name="Ando Y."/>
            <person name="Baba S."/>
            <person name="Ohji S."/>
            <person name="Hamada M."/>
            <person name="Tamura T."/>
            <person name="Yamazoe A."/>
            <person name="Yamazaki S."/>
            <person name="Fujita N."/>
        </authorList>
    </citation>
    <scope>NUCLEOTIDE SEQUENCE [LARGE SCALE GENOMIC DNA]</scope>
    <source>
        <strain evidence="1 2">NBRC 108243</strain>
    </source>
</reference>
<keyword evidence="2" id="KW-1185">Reference proteome</keyword>
<dbReference type="EMBL" id="BANX01000002">
    <property type="protein sequence ID" value="GAC66508.1"/>
    <property type="molecule type" value="Genomic_DNA"/>
</dbReference>
<dbReference type="STRING" id="1223545.GS4_02_02190"/>
<accession>M0QD21</accession>
<dbReference type="InterPro" id="IPR016888">
    <property type="entry name" value="UCP028498"/>
</dbReference>